<evidence type="ECO:0000313" key="1">
    <source>
        <dbReference type="EMBL" id="KAK3686435.1"/>
    </source>
</evidence>
<evidence type="ECO:0000313" key="2">
    <source>
        <dbReference type="Proteomes" id="UP001281147"/>
    </source>
</evidence>
<accession>A0ACC3MEZ5</accession>
<proteinExistence type="predicted"/>
<comment type="caution">
    <text evidence="1">The sequence shown here is derived from an EMBL/GenBank/DDBJ whole genome shotgun (WGS) entry which is preliminary data.</text>
</comment>
<organism evidence="1 2">
    <name type="scientific">Vermiconidia calcicola</name>
    <dbReference type="NCBI Taxonomy" id="1690605"/>
    <lineage>
        <taxon>Eukaryota</taxon>
        <taxon>Fungi</taxon>
        <taxon>Dikarya</taxon>
        <taxon>Ascomycota</taxon>
        <taxon>Pezizomycotina</taxon>
        <taxon>Dothideomycetes</taxon>
        <taxon>Dothideomycetidae</taxon>
        <taxon>Mycosphaerellales</taxon>
        <taxon>Extremaceae</taxon>
        <taxon>Vermiconidia</taxon>
    </lineage>
</organism>
<reference evidence="1" key="1">
    <citation type="submission" date="2023-07" db="EMBL/GenBank/DDBJ databases">
        <title>Black Yeasts Isolated from many extreme environments.</title>
        <authorList>
            <person name="Coleine C."/>
            <person name="Stajich J.E."/>
            <person name="Selbmann L."/>
        </authorList>
    </citation>
    <scope>NUCLEOTIDE SEQUENCE</scope>
    <source>
        <strain evidence="1">CCFEE 5714</strain>
    </source>
</reference>
<sequence length="565" mass="62968">MEMNYDEAELHQIEQELDVEILPGTEVMADVGSHHFVKGAKNVLVPQPSADKNDPLNWSPLWKGLCMTAATSVTFTQGFGPLALAPMFPDLMVAFDSELAAVVRFTGVAILVLGFSNFIWVPLSTSFGRRPVYLASQLVCVASAIWRARAQTYSSFMGACVLNGIGAGPAETIQLAVIADIFFLHDRGFWNTFYWVWYMGSLMVAPIIAGSMSLRVGWRSFWWLYTALEIASFVMVVFMFPETKWHRAHPGEIIKQITTKGKTASPTGSDEKVATAGQPVEEAEKPGEQVHPTTTHETLNELSHQATAERDPWLGKGTPGKQQWKLFQPNKNPWKSLLNDLWIPWKLFIFPIVEFSAFVVSWSCSSFLTINLTQSQNFAAPPYLYNSEDIGFFNFAILIGACIGLATAGPLSDWVCARATRKNRGIREPEMRLPAMIPYVCIMILGNFVVAFGYDQKWPWEAIVIIGYTCAGIQVAALPAMVTTYSVDSYKPVAGSLMVAITVNKNLWGYGFAEFITPWAAEVGFVPPIMTNMSLITLWCSFGILFYICGKTFRRWSKDDSVHRM</sequence>
<gene>
    <name evidence="1" type="ORF">LTR37_019823</name>
</gene>
<name>A0ACC3MEZ5_9PEZI</name>
<dbReference type="EMBL" id="JAUTXU010000320">
    <property type="protein sequence ID" value="KAK3686435.1"/>
    <property type="molecule type" value="Genomic_DNA"/>
</dbReference>
<protein>
    <submittedName>
        <fullName evidence="1">Uncharacterized protein</fullName>
    </submittedName>
</protein>
<dbReference type="Proteomes" id="UP001281147">
    <property type="component" value="Unassembled WGS sequence"/>
</dbReference>
<keyword evidence="2" id="KW-1185">Reference proteome</keyword>